<keyword evidence="1" id="KW-1133">Transmembrane helix</keyword>
<evidence type="ECO:0000313" key="3">
    <source>
        <dbReference type="Proteomes" id="UP000256980"/>
    </source>
</evidence>
<proteinExistence type="predicted"/>
<dbReference type="RefSeq" id="WP_115817166.1">
    <property type="nucleotide sequence ID" value="NZ_QRDV01000003.1"/>
</dbReference>
<keyword evidence="1" id="KW-0472">Membrane</keyword>
<accession>A0A3D9H538</accession>
<feature type="transmembrane region" description="Helical" evidence="1">
    <location>
        <begin position="21"/>
        <end position="42"/>
    </location>
</feature>
<evidence type="ECO:0000256" key="1">
    <source>
        <dbReference type="SAM" id="Phobius"/>
    </source>
</evidence>
<comment type="caution">
    <text evidence="2">The sequence shown here is derived from an EMBL/GenBank/DDBJ whole genome shotgun (WGS) entry which is preliminary data.</text>
</comment>
<dbReference type="Proteomes" id="UP000256980">
    <property type="component" value="Unassembled WGS sequence"/>
</dbReference>
<keyword evidence="1" id="KW-0812">Transmembrane</keyword>
<gene>
    <name evidence="2" type="ORF">DFQ10_103256</name>
</gene>
<dbReference type="OrthoDB" id="1414794at2"/>
<dbReference type="EMBL" id="QRDV01000003">
    <property type="protein sequence ID" value="RED44569.1"/>
    <property type="molecule type" value="Genomic_DNA"/>
</dbReference>
<dbReference type="Pfam" id="PF19578">
    <property type="entry name" value="DUF6090"/>
    <property type="match status" value="1"/>
</dbReference>
<keyword evidence="3" id="KW-1185">Reference proteome</keyword>
<protein>
    <submittedName>
        <fullName evidence="2">Uncharacterized protein</fullName>
    </submittedName>
</protein>
<organism evidence="2 3">
    <name type="scientific">Winogradskyella eximia</name>
    <dbReference type="NCBI Taxonomy" id="262006"/>
    <lineage>
        <taxon>Bacteria</taxon>
        <taxon>Pseudomonadati</taxon>
        <taxon>Bacteroidota</taxon>
        <taxon>Flavobacteriia</taxon>
        <taxon>Flavobacteriales</taxon>
        <taxon>Flavobacteriaceae</taxon>
        <taxon>Winogradskyella</taxon>
    </lineage>
</organism>
<dbReference type="AlphaFoldDB" id="A0A3D9H538"/>
<reference evidence="2 3" key="1">
    <citation type="submission" date="2018-07" db="EMBL/GenBank/DDBJ databases">
        <title>Genomic Encyclopedia of Type Strains, Phase III (KMG-III): the genomes of soil and plant-associated and newly described type strains.</title>
        <authorList>
            <person name="Whitman W."/>
        </authorList>
    </citation>
    <scope>NUCLEOTIDE SEQUENCE [LARGE SCALE GENOMIC DNA]</scope>
    <source>
        <strain evidence="2 3">CECT 7946</strain>
    </source>
</reference>
<evidence type="ECO:0000313" key="2">
    <source>
        <dbReference type="EMBL" id="RED44569.1"/>
    </source>
</evidence>
<name>A0A3D9H538_9FLAO</name>
<sequence>MIKFFRHIRQNLISEDKTSKYFKYAIGEIVLVVIGILIALQINNWNENRKNSQYEQNYLQRILKDLHKDQTELEMHLNKDTLKLDAFTQIMRMIRTNSITSNQQAFLGALNSVQGANWFEGNDVVFSEMKFSGKLALIASEELRESIQNYYKHVEEVIKQENTYIALQTSAYYRLNDYTDNAFLREASMAPRWNSNTNEVTYEDIIHFFNNLNEDQKKEALKDFTILKENILFSNKVRVTHNEKGKATIKLINDYLEKKT</sequence>
<dbReference type="InterPro" id="IPR045749">
    <property type="entry name" value="DUF6090"/>
</dbReference>